<organism evidence="1 2">
    <name type="scientific">Sinorhizobium glycinis</name>
    <dbReference type="NCBI Taxonomy" id="1472378"/>
    <lineage>
        <taxon>Bacteria</taxon>
        <taxon>Pseudomonadati</taxon>
        <taxon>Pseudomonadota</taxon>
        <taxon>Alphaproteobacteria</taxon>
        <taxon>Hyphomicrobiales</taxon>
        <taxon>Rhizobiaceae</taxon>
        <taxon>Sinorhizobium/Ensifer group</taxon>
        <taxon>Sinorhizobium</taxon>
    </lineage>
</organism>
<keyword evidence="2" id="KW-1185">Reference proteome</keyword>
<sequence>MTITGGKIRYKEGPEGVAIIFDHGAPIVFADLVTELEEINGVVRITFAALTMNGDGLHKAIVVARVRMPKDMAWQFCRALRELEG</sequence>
<evidence type="ECO:0000313" key="2">
    <source>
        <dbReference type="Proteomes" id="UP000094025"/>
    </source>
</evidence>
<dbReference type="Proteomes" id="UP000094025">
    <property type="component" value="Unassembled WGS sequence"/>
</dbReference>
<reference evidence="1 2" key="1">
    <citation type="journal article" date="2016" name="Int. J. Syst. Evol. Microbiol.">
        <title>Ensifer glycinis sp. nov., an novel rhizobial species associated with Glycine spp.</title>
        <authorList>
            <person name="Yan H."/>
            <person name="Yan J."/>
            <person name="Sui X.H."/>
            <person name="Wang E.T."/>
            <person name="Chen W.X."/>
            <person name="Zhang X.X."/>
            <person name="Chen W.F."/>
        </authorList>
    </citation>
    <scope>NUCLEOTIDE SEQUENCE [LARGE SCALE GENOMIC DNA]</scope>
    <source>
        <strain evidence="1 2">CCBAU 23380</strain>
    </source>
</reference>
<dbReference type="OrthoDB" id="9911852at2"/>
<dbReference type="RefSeq" id="WP_064241814.1">
    <property type="nucleotide sequence ID" value="NZ_LPUX01000053.1"/>
</dbReference>
<name>A0A178Y243_9HYPH</name>
<dbReference type="EMBL" id="LPUX01000053">
    <property type="protein sequence ID" value="OAP41527.1"/>
    <property type="molecule type" value="Genomic_DNA"/>
</dbReference>
<protein>
    <submittedName>
        <fullName evidence="1">Uncharacterized protein</fullName>
    </submittedName>
</protein>
<evidence type="ECO:0000313" key="1">
    <source>
        <dbReference type="EMBL" id="OAP41527.1"/>
    </source>
</evidence>
<comment type="caution">
    <text evidence="1">The sequence shown here is derived from an EMBL/GenBank/DDBJ whole genome shotgun (WGS) entry which is preliminary data.</text>
</comment>
<dbReference type="AlphaFoldDB" id="A0A178Y243"/>
<gene>
    <name evidence="1" type="ORF">AU381_00195</name>
</gene>
<accession>A0A178Y243</accession>
<proteinExistence type="predicted"/>
<dbReference type="STRING" id="1472378.AU381_00195"/>